<keyword evidence="2 8" id="KW-0808">Transferase</keyword>
<feature type="domain" description="MobA-like NTP transferase" evidence="9">
    <location>
        <begin position="27"/>
        <end position="186"/>
    </location>
</feature>
<dbReference type="Pfam" id="PF12804">
    <property type="entry name" value="NTP_transf_3"/>
    <property type="match status" value="1"/>
</dbReference>
<evidence type="ECO:0000256" key="7">
    <source>
        <dbReference type="ARBA" id="ARBA00023150"/>
    </source>
</evidence>
<sequence>MSLEPALLVSPYQEKWFRKRPMSRLYGLVLAGGQSSRMGRNKALLEWQEKPLFLAMADKLAAAGADPVLISGNSQMTTHQFGKTVTDRLPNRGPLSGIHAALFEIPDNDCLLNSLLVVPVDMPLLSAETLKHLADYSSQHKAACYFQDFTLPVCLPVNTRLRERVRQAINSPDRKDYSIWRLLKHLDGRAIPVPAPEQATLFRNTNTPEEWQACQTFARSRSSHKECS</sequence>
<evidence type="ECO:0000256" key="5">
    <source>
        <dbReference type="ARBA" id="ARBA00022842"/>
    </source>
</evidence>
<dbReference type="PANTHER" id="PTHR19136:SF81">
    <property type="entry name" value="MOLYBDENUM COFACTOR GUANYLYLTRANSFERASE"/>
    <property type="match status" value="1"/>
</dbReference>
<dbReference type="Proteomes" id="UP001549366">
    <property type="component" value="Unassembled WGS sequence"/>
</dbReference>
<comment type="function">
    <text evidence="8">Transfers a GMP moiety from GTP to Mo-molybdopterin (Mo-MPT) cofactor (Moco or molybdenum cofactor) to form Mo-molybdopterin guanine dinucleotide (Mo-MGD) cofactor.</text>
</comment>
<dbReference type="SUPFAM" id="SSF53448">
    <property type="entry name" value="Nucleotide-diphospho-sugar transferases"/>
    <property type="match status" value="1"/>
</dbReference>
<keyword evidence="5 8" id="KW-0460">Magnesium</keyword>
<evidence type="ECO:0000256" key="6">
    <source>
        <dbReference type="ARBA" id="ARBA00023134"/>
    </source>
</evidence>
<proteinExistence type="inferred from homology"/>
<feature type="binding site" evidence="8">
    <location>
        <position position="121"/>
    </location>
    <ligand>
        <name>Mg(2+)</name>
        <dbReference type="ChEBI" id="CHEBI:18420"/>
    </ligand>
</feature>
<evidence type="ECO:0000256" key="2">
    <source>
        <dbReference type="ARBA" id="ARBA00022679"/>
    </source>
</evidence>
<keyword evidence="3 8" id="KW-0479">Metal-binding</keyword>
<keyword evidence="10" id="KW-0548">Nucleotidyltransferase</keyword>
<comment type="catalytic activity">
    <reaction evidence="8">
        <text>Mo-molybdopterin + GTP + H(+) = Mo-molybdopterin guanine dinucleotide + diphosphate</text>
        <dbReference type="Rhea" id="RHEA:34243"/>
        <dbReference type="ChEBI" id="CHEBI:15378"/>
        <dbReference type="ChEBI" id="CHEBI:33019"/>
        <dbReference type="ChEBI" id="CHEBI:37565"/>
        <dbReference type="ChEBI" id="CHEBI:71302"/>
        <dbReference type="ChEBI" id="CHEBI:71310"/>
        <dbReference type="EC" id="2.7.7.77"/>
    </reaction>
</comment>
<dbReference type="InterPro" id="IPR013482">
    <property type="entry name" value="Molybde_CF_guanTrfase"/>
</dbReference>
<dbReference type="InterPro" id="IPR025877">
    <property type="entry name" value="MobA-like_NTP_Trfase"/>
</dbReference>
<evidence type="ECO:0000256" key="8">
    <source>
        <dbReference type="HAMAP-Rule" id="MF_00316"/>
    </source>
</evidence>
<dbReference type="CDD" id="cd02503">
    <property type="entry name" value="MobA"/>
    <property type="match status" value="1"/>
</dbReference>
<evidence type="ECO:0000259" key="9">
    <source>
        <dbReference type="Pfam" id="PF12804"/>
    </source>
</evidence>
<comment type="caution">
    <text evidence="10">The sequence shown here is derived from an EMBL/GenBank/DDBJ whole genome shotgun (WGS) entry which is preliminary data.</text>
</comment>
<accession>A0ABV2SM50</accession>
<dbReference type="Gene3D" id="3.90.550.10">
    <property type="entry name" value="Spore Coat Polysaccharide Biosynthesis Protein SpsA, Chain A"/>
    <property type="match status" value="1"/>
</dbReference>
<dbReference type="HAMAP" id="MF_00316">
    <property type="entry name" value="MobA"/>
    <property type="match status" value="1"/>
</dbReference>
<name>A0ABV2SM50_9GAMM</name>
<feature type="binding site" evidence="8">
    <location>
        <begin position="30"/>
        <end position="32"/>
    </location>
    <ligand>
        <name>GTP</name>
        <dbReference type="ChEBI" id="CHEBI:37565"/>
    </ligand>
</feature>
<feature type="binding site" evidence="8">
    <location>
        <position position="42"/>
    </location>
    <ligand>
        <name>GTP</name>
        <dbReference type="ChEBI" id="CHEBI:37565"/>
    </ligand>
</feature>
<comment type="subcellular location">
    <subcellularLocation>
        <location evidence="8">Cytoplasm</location>
    </subcellularLocation>
</comment>
<evidence type="ECO:0000313" key="10">
    <source>
        <dbReference type="EMBL" id="MET4758843.1"/>
    </source>
</evidence>
<keyword evidence="1 8" id="KW-0963">Cytoplasm</keyword>
<dbReference type="PANTHER" id="PTHR19136">
    <property type="entry name" value="MOLYBDENUM COFACTOR GUANYLYLTRANSFERASE"/>
    <property type="match status" value="1"/>
</dbReference>
<dbReference type="InterPro" id="IPR029044">
    <property type="entry name" value="Nucleotide-diphossugar_trans"/>
</dbReference>
<evidence type="ECO:0000313" key="11">
    <source>
        <dbReference type="Proteomes" id="UP001549366"/>
    </source>
</evidence>
<gene>
    <name evidence="8" type="primary">mobA</name>
    <name evidence="10" type="ORF">V5J35_004035</name>
</gene>
<keyword evidence="4 8" id="KW-0547">Nucleotide-binding</keyword>
<protein>
    <recommendedName>
        <fullName evidence="8">Molybdenum cofactor guanylyltransferase</fullName>
        <shortName evidence="8">MoCo guanylyltransferase</shortName>
        <ecNumber evidence="8">2.7.7.77</ecNumber>
    </recommendedName>
    <alternativeName>
        <fullName evidence="8">GTP:molybdopterin guanylyltransferase</fullName>
    </alternativeName>
    <alternativeName>
        <fullName evidence="8">Mo-MPT guanylyltransferase</fullName>
    </alternativeName>
    <alternativeName>
        <fullName evidence="8">Molybdopterin guanylyltransferase</fullName>
    </alternativeName>
    <alternativeName>
        <fullName evidence="8">Molybdopterin-guanine dinucleotide synthase</fullName>
        <shortName evidence="8">MGD synthase</shortName>
    </alternativeName>
</protein>
<keyword evidence="11" id="KW-1185">Reference proteome</keyword>
<evidence type="ECO:0000256" key="3">
    <source>
        <dbReference type="ARBA" id="ARBA00022723"/>
    </source>
</evidence>
<keyword evidence="6 8" id="KW-0342">GTP-binding</keyword>
<comment type="similarity">
    <text evidence="8">Belongs to the MobA family.</text>
</comment>
<evidence type="ECO:0000256" key="4">
    <source>
        <dbReference type="ARBA" id="ARBA00022741"/>
    </source>
</evidence>
<dbReference type="EMBL" id="JBEWTB010000002">
    <property type="protein sequence ID" value="MET4758843.1"/>
    <property type="molecule type" value="Genomic_DNA"/>
</dbReference>
<comment type="domain">
    <text evidence="8">The N-terminal domain determines nucleotide recognition and specific binding, while the C-terminal domain determines the specific binding to the target protein.</text>
</comment>
<keyword evidence="7 8" id="KW-0501">Molybdenum cofactor biosynthesis</keyword>
<reference evidence="10 11" key="1">
    <citation type="submission" date="2024-06" db="EMBL/GenBank/DDBJ databases">
        <title>Genomic Encyclopedia of Type Strains, Phase V (KMG-V): Genome sequencing to study the core and pangenomes of soil and plant-associated prokaryotes.</title>
        <authorList>
            <person name="Whitman W."/>
        </authorList>
    </citation>
    <scope>NUCLEOTIDE SEQUENCE [LARGE SCALE GENOMIC DNA]</scope>
    <source>
        <strain evidence="10 11">NE40</strain>
    </source>
</reference>
<comment type="caution">
    <text evidence="8">Lacks conserved residue(s) required for the propagation of feature annotation.</text>
</comment>
<comment type="subunit">
    <text evidence="8">Monomer.</text>
</comment>
<dbReference type="GO" id="GO:0061603">
    <property type="term" value="F:molybdenum cofactor guanylyltransferase activity"/>
    <property type="evidence" value="ECO:0007669"/>
    <property type="project" value="UniProtKB-EC"/>
</dbReference>
<feature type="binding site" evidence="8">
    <location>
        <position position="121"/>
    </location>
    <ligand>
        <name>GTP</name>
        <dbReference type="ChEBI" id="CHEBI:37565"/>
    </ligand>
</feature>
<feature type="binding site" evidence="8">
    <location>
        <position position="87"/>
    </location>
    <ligand>
        <name>GTP</name>
        <dbReference type="ChEBI" id="CHEBI:37565"/>
    </ligand>
</feature>
<comment type="cofactor">
    <cofactor evidence="8">
        <name>Mg(2+)</name>
        <dbReference type="ChEBI" id="CHEBI:18420"/>
    </cofactor>
</comment>
<evidence type="ECO:0000256" key="1">
    <source>
        <dbReference type="ARBA" id="ARBA00022490"/>
    </source>
</evidence>
<organism evidence="10 11">
    <name type="scientific">Endozoicomonas lisbonensis</name>
    <dbReference type="NCBI Taxonomy" id="3120522"/>
    <lineage>
        <taxon>Bacteria</taxon>
        <taxon>Pseudomonadati</taxon>
        <taxon>Pseudomonadota</taxon>
        <taxon>Gammaproteobacteria</taxon>
        <taxon>Oceanospirillales</taxon>
        <taxon>Endozoicomonadaceae</taxon>
        <taxon>Endozoicomonas</taxon>
    </lineage>
</organism>
<dbReference type="EC" id="2.7.7.77" evidence="8"/>